<dbReference type="Pfam" id="PF13416">
    <property type="entry name" value="SBP_bac_8"/>
    <property type="match status" value="1"/>
</dbReference>
<gene>
    <name evidence="1" type="ORF">J2D77_06740</name>
</gene>
<keyword evidence="2" id="KW-1185">Reference proteome</keyword>
<dbReference type="RefSeq" id="WP_207845486.1">
    <property type="nucleotide sequence ID" value="NZ_JAFVMH010000002.1"/>
</dbReference>
<dbReference type="Proteomes" id="UP000664073">
    <property type="component" value="Unassembled WGS sequence"/>
</dbReference>
<dbReference type="Gene3D" id="3.40.190.10">
    <property type="entry name" value="Periplasmic binding protein-like II"/>
    <property type="match status" value="2"/>
</dbReference>
<dbReference type="InterPro" id="IPR006059">
    <property type="entry name" value="SBP"/>
</dbReference>
<comment type="caution">
    <text evidence="1">The sequence shown here is derived from an EMBL/GenBank/DDBJ whole genome shotgun (WGS) entry which is preliminary data.</text>
</comment>
<dbReference type="AlphaFoldDB" id="A0A939HI62"/>
<evidence type="ECO:0000313" key="1">
    <source>
        <dbReference type="EMBL" id="MBO1324845.1"/>
    </source>
</evidence>
<reference evidence="1" key="1">
    <citation type="submission" date="2021-03" db="EMBL/GenBank/DDBJ databases">
        <title>The complete genome sequence of Acetobacter sp. TBRC 12339.</title>
        <authorList>
            <person name="Charoenyingcharoen P."/>
            <person name="Yukphan P."/>
        </authorList>
    </citation>
    <scope>NUCLEOTIDE SEQUENCE</scope>
    <source>
        <strain evidence="1">TBRC 12339</strain>
    </source>
</reference>
<protein>
    <submittedName>
        <fullName evidence="1">Extracellular solute-binding protein</fullName>
    </submittedName>
</protein>
<accession>A0A939HI62</accession>
<organism evidence="1 2">
    <name type="scientific">Acetobacter garciniae</name>
    <dbReference type="NCBI Taxonomy" id="2817435"/>
    <lineage>
        <taxon>Bacteria</taxon>
        <taxon>Pseudomonadati</taxon>
        <taxon>Pseudomonadota</taxon>
        <taxon>Alphaproteobacteria</taxon>
        <taxon>Acetobacterales</taxon>
        <taxon>Acetobacteraceae</taxon>
        <taxon>Acetobacter</taxon>
    </lineage>
</organism>
<dbReference type="EMBL" id="JAFVMH010000002">
    <property type="protein sequence ID" value="MBO1324845.1"/>
    <property type="molecule type" value="Genomic_DNA"/>
</dbReference>
<proteinExistence type="predicted"/>
<evidence type="ECO:0000313" key="2">
    <source>
        <dbReference type="Proteomes" id="UP000664073"/>
    </source>
</evidence>
<name>A0A939HI62_9PROT</name>
<dbReference type="SUPFAM" id="SSF53850">
    <property type="entry name" value="Periplasmic binding protein-like II"/>
    <property type="match status" value="1"/>
</dbReference>
<sequence length="359" mass="39268">MPAGLHRASSLSPPVVSPLARRTLLLAGLGALLPAVAEAGKPQAAPRKRGHAPTPPRLNVLTFAGKITDIQRRVLFTPYERLTHRTVTPHGWDGTTESLQQQEQHAAGHWAAVMMEGSMLQICCGLGLLARDEGDTSANACGPMSAAIDYAMAWDRARFDAPPSWTDFWDVARHPGRRSLRRDPRTTLEIALLADGVPADVVYRVLATPDGQNRAFLKLEQIRPYLIWWSTPEEAARILTSGGALTGFVPTGEILGAKEADRQRFSLNWNQRLLVQYGWGVPRSAAGDSANLALASWLEQPAQQQAFANAWPSLPSMQDIDASGGRLARLPPAIPVDDLFWSRNLAPIAERFAHWIDHA</sequence>